<dbReference type="GO" id="GO:0007031">
    <property type="term" value="P:peroxisome organization"/>
    <property type="evidence" value="ECO:0007669"/>
    <property type="project" value="InterPro"/>
</dbReference>
<evidence type="ECO:0000313" key="6">
    <source>
        <dbReference type="Proteomes" id="UP000245119"/>
    </source>
</evidence>
<feature type="region of interest" description="Disordered" evidence="3">
    <location>
        <begin position="176"/>
        <end position="234"/>
    </location>
</feature>
<dbReference type="GO" id="GO:0005524">
    <property type="term" value="F:ATP binding"/>
    <property type="evidence" value="ECO:0007669"/>
    <property type="project" value="UniProtKB-KW"/>
</dbReference>
<dbReference type="InterPro" id="IPR029067">
    <property type="entry name" value="CDC48_domain_2-like_sf"/>
</dbReference>
<dbReference type="GO" id="GO:0005777">
    <property type="term" value="C:peroxisome"/>
    <property type="evidence" value="ECO:0007669"/>
    <property type="project" value="InterPro"/>
</dbReference>
<dbReference type="AlphaFoldDB" id="A0A2T7NB13"/>
<sequence length="234" mass="25814">MYAKTMASVVVIFELASQKNCFLIRKGGNNSGKGESVQIQVFEASYAEGKKAYFSLFGGVLKSGDTVTINGLYAAKLGIKDLQQIVLKPVSCSEIHCQKVQVEPLSVDDWEILERNGSTLENCLMNQVRVVWPGQVLPVWVEKSICVFITIGEIDPLGKFSLLGTNTTVIVTPKSRSLKRAGSQHQPFKMPYRQATQDQTDNSLLPDSPHIKPTPMLPGKEMHSQKVPTLASEY</sequence>
<dbReference type="Gene3D" id="3.10.330.10">
    <property type="match status" value="1"/>
</dbReference>
<keyword evidence="1" id="KW-0547">Nucleotide-binding</keyword>
<gene>
    <name evidence="5" type="ORF">C0Q70_20881</name>
</gene>
<feature type="compositionally biased region" description="Polar residues" evidence="3">
    <location>
        <begin position="194"/>
        <end position="205"/>
    </location>
</feature>
<keyword evidence="6" id="KW-1185">Reference proteome</keyword>
<dbReference type="EMBL" id="PZQS01000014">
    <property type="protein sequence ID" value="PVD18332.1"/>
    <property type="molecule type" value="Genomic_DNA"/>
</dbReference>
<evidence type="ECO:0000259" key="4">
    <source>
        <dbReference type="Pfam" id="PF09262"/>
    </source>
</evidence>
<name>A0A2T7NB13_POMCA</name>
<evidence type="ECO:0000256" key="2">
    <source>
        <dbReference type="ARBA" id="ARBA00022840"/>
    </source>
</evidence>
<evidence type="ECO:0000313" key="5">
    <source>
        <dbReference type="EMBL" id="PVD18332.1"/>
    </source>
</evidence>
<proteinExistence type="predicted"/>
<organism evidence="5 6">
    <name type="scientific">Pomacea canaliculata</name>
    <name type="common">Golden apple snail</name>
    <dbReference type="NCBI Taxonomy" id="400727"/>
    <lineage>
        <taxon>Eukaryota</taxon>
        <taxon>Metazoa</taxon>
        <taxon>Spiralia</taxon>
        <taxon>Lophotrochozoa</taxon>
        <taxon>Mollusca</taxon>
        <taxon>Gastropoda</taxon>
        <taxon>Caenogastropoda</taxon>
        <taxon>Architaenioglossa</taxon>
        <taxon>Ampullarioidea</taxon>
        <taxon>Ampullariidae</taxon>
        <taxon>Pomacea</taxon>
    </lineage>
</organism>
<comment type="caution">
    <text evidence="5">The sequence shown here is derived from an EMBL/GenBank/DDBJ whole genome shotgun (WGS) entry which is preliminary data.</text>
</comment>
<evidence type="ECO:0000256" key="3">
    <source>
        <dbReference type="SAM" id="MobiDB-lite"/>
    </source>
</evidence>
<feature type="domain" description="Peroxisomal ATPase PEX1 N-terminal C-lobe" evidence="4">
    <location>
        <begin position="98"/>
        <end position="173"/>
    </location>
</feature>
<evidence type="ECO:0000256" key="1">
    <source>
        <dbReference type="ARBA" id="ARBA00022741"/>
    </source>
</evidence>
<dbReference type="InterPro" id="IPR015342">
    <property type="entry name" value="PEX1-N_C-lobe"/>
</dbReference>
<dbReference type="SUPFAM" id="SSF54585">
    <property type="entry name" value="Cdc48 domain 2-like"/>
    <property type="match status" value="1"/>
</dbReference>
<dbReference type="Pfam" id="PF09262">
    <property type="entry name" value="PEX-1N"/>
    <property type="match status" value="1"/>
</dbReference>
<dbReference type="STRING" id="400727.A0A2T7NB13"/>
<accession>A0A2T7NB13</accession>
<dbReference type="Proteomes" id="UP000245119">
    <property type="component" value="Linkage Group LG14"/>
</dbReference>
<dbReference type="OrthoDB" id="2187at2759"/>
<protein>
    <recommendedName>
        <fullName evidence="4">Peroxisomal ATPase PEX1 N-terminal C-lobe domain-containing protein</fullName>
    </recommendedName>
</protein>
<dbReference type="Gene3D" id="2.40.40.20">
    <property type="match status" value="1"/>
</dbReference>
<reference evidence="5 6" key="1">
    <citation type="submission" date="2018-04" db="EMBL/GenBank/DDBJ databases">
        <title>The genome of golden apple snail Pomacea canaliculata provides insight into stress tolerance and invasive adaptation.</title>
        <authorList>
            <person name="Liu C."/>
            <person name="Liu B."/>
            <person name="Ren Y."/>
            <person name="Zhang Y."/>
            <person name="Wang H."/>
            <person name="Li S."/>
            <person name="Jiang F."/>
            <person name="Yin L."/>
            <person name="Zhang G."/>
            <person name="Qian W."/>
            <person name="Fan W."/>
        </authorList>
    </citation>
    <scope>NUCLEOTIDE SEQUENCE [LARGE SCALE GENOMIC DNA]</scope>
    <source>
        <strain evidence="5">SZHN2017</strain>
        <tissue evidence="5">Muscle</tissue>
    </source>
</reference>
<keyword evidence="2" id="KW-0067">ATP-binding</keyword>